<name>A0ABZ1YSB3_9NOCA</name>
<dbReference type="RefSeq" id="WP_040690364.1">
    <property type="nucleotide sequence ID" value="NZ_CP109149.1"/>
</dbReference>
<keyword evidence="1" id="KW-0732">Signal</keyword>
<keyword evidence="3" id="KW-1185">Reference proteome</keyword>
<feature type="signal peptide" evidence="1">
    <location>
        <begin position="1"/>
        <end position="22"/>
    </location>
</feature>
<evidence type="ECO:0000313" key="2">
    <source>
        <dbReference type="EMBL" id="WUV46139.1"/>
    </source>
</evidence>
<organism evidence="2 3">
    <name type="scientific">Nocardia vinacea</name>
    <dbReference type="NCBI Taxonomy" id="96468"/>
    <lineage>
        <taxon>Bacteria</taxon>
        <taxon>Bacillati</taxon>
        <taxon>Actinomycetota</taxon>
        <taxon>Actinomycetes</taxon>
        <taxon>Mycobacteriales</taxon>
        <taxon>Nocardiaceae</taxon>
        <taxon>Nocardia</taxon>
    </lineage>
</organism>
<feature type="chain" id="PRO_5045820596" evidence="1">
    <location>
        <begin position="23"/>
        <end position="56"/>
    </location>
</feature>
<reference evidence="2" key="1">
    <citation type="submission" date="2022-10" db="EMBL/GenBank/DDBJ databases">
        <title>The complete genomes of actinobacterial strains from the NBC collection.</title>
        <authorList>
            <person name="Joergensen T.S."/>
            <person name="Alvarez Arevalo M."/>
            <person name="Sterndorff E.B."/>
            <person name="Faurdal D."/>
            <person name="Vuksanovic O."/>
            <person name="Mourched A.-S."/>
            <person name="Charusanti P."/>
            <person name="Shaw S."/>
            <person name="Blin K."/>
            <person name="Weber T."/>
        </authorList>
    </citation>
    <scope>NUCLEOTIDE SEQUENCE</scope>
    <source>
        <strain evidence="2">NBC_01482</strain>
    </source>
</reference>
<gene>
    <name evidence="2" type="ORF">OG563_44950</name>
</gene>
<evidence type="ECO:0000256" key="1">
    <source>
        <dbReference type="SAM" id="SignalP"/>
    </source>
</evidence>
<protein>
    <submittedName>
        <fullName evidence="2">Uncharacterized protein</fullName>
    </submittedName>
</protein>
<sequence>MTTRIASAIAAIAITVSVGALAAPTASAEPVTPTLGSVVFCFNVPLGPFFSFSICI</sequence>
<evidence type="ECO:0000313" key="3">
    <source>
        <dbReference type="Proteomes" id="UP001432062"/>
    </source>
</evidence>
<dbReference type="Proteomes" id="UP001432062">
    <property type="component" value="Chromosome"/>
</dbReference>
<proteinExistence type="predicted"/>
<accession>A0ABZ1YSB3</accession>
<dbReference type="EMBL" id="CP109441">
    <property type="protein sequence ID" value="WUV46139.1"/>
    <property type="molecule type" value="Genomic_DNA"/>
</dbReference>